<reference evidence="2 3" key="1">
    <citation type="journal article" date="2024" name="Chem. Sci.">
        <title>Discovery of megapolipeptins by genome mining of a Burkholderiales bacteria collection.</title>
        <authorList>
            <person name="Paulo B.S."/>
            <person name="Recchia M.J.J."/>
            <person name="Lee S."/>
            <person name="Fergusson C.H."/>
            <person name="Romanowski S.B."/>
            <person name="Hernandez A."/>
            <person name="Krull N."/>
            <person name="Liu D.Y."/>
            <person name="Cavanagh H."/>
            <person name="Bos A."/>
            <person name="Gray C.A."/>
            <person name="Murphy B.T."/>
            <person name="Linington R.G."/>
            <person name="Eustaquio A.S."/>
        </authorList>
    </citation>
    <scope>NUCLEOTIDE SEQUENCE [LARGE SCALE GENOMIC DNA]</scope>
    <source>
        <strain evidence="2 3">RL21-008-BIB-B</strain>
    </source>
</reference>
<dbReference type="InterPro" id="IPR005074">
    <property type="entry name" value="Peptidase_C39"/>
</dbReference>
<dbReference type="Gene3D" id="3.90.70.10">
    <property type="entry name" value="Cysteine proteinases"/>
    <property type="match status" value="1"/>
</dbReference>
<dbReference type="Pfam" id="PF03412">
    <property type="entry name" value="Peptidase_C39"/>
    <property type="match status" value="1"/>
</dbReference>
<gene>
    <name evidence="2" type="ORF">PQR63_18140</name>
</gene>
<evidence type="ECO:0000259" key="1">
    <source>
        <dbReference type="Pfam" id="PF03412"/>
    </source>
</evidence>
<proteinExistence type="predicted"/>
<evidence type="ECO:0000313" key="2">
    <source>
        <dbReference type="EMBL" id="MFL9880324.1"/>
    </source>
</evidence>
<organism evidence="2 3">
    <name type="scientific">Herbaspirillum rhizosphaerae</name>
    <dbReference type="NCBI Taxonomy" id="346179"/>
    <lineage>
        <taxon>Bacteria</taxon>
        <taxon>Pseudomonadati</taxon>
        <taxon>Pseudomonadota</taxon>
        <taxon>Betaproteobacteria</taxon>
        <taxon>Burkholderiales</taxon>
        <taxon>Oxalobacteraceae</taxon>
        <taxon>Herbaspirillum</taxon>
    </lineage>
</organism>
<keyword evidence="3" id="KW-1185">Reference proteome</keyword>
<accession>A0ABW8ZAY8</accession>
<dbReference type="EMBL" id="JAQQFR010000012">
    <property type="protein sequence ID" value="MFL9880324.1"/>
    <property type="molecule type" value="Genomic_DNA"/>
</dbReference>
<dbReference type="Proteomes" id="UP001629214">
    <property type="component" value="Unassembled WGS sequence"/>
</dbReference>
<protein>
    <submittedName>
        <fullName evidence="2">Cysteine peptidase family C39 domain-containing protein</fullName>
    </submittedName>
</protein>
<comment type="caution">
    <text evidence="2">The sequence shown here is derived from an EMBL/GenBank/DDBJ whole genome shotgun (WGS) entry which is preliminary data.</text>
</comment>
<name>A0ABW8ZAY8_9BURK</name>
<sequence length="58" mass="6432">MQTEATECGLVSVCMVASFHGLDIDIRKLRNKFPVSLKGATLSHLVKMADRIIARVFL</sequence>
<feature type="domain" description="Peptidase C39" evidence="1">
    <location>
        <begin position="2"/>
        <end position="51"/>
    </location>
</feature>
<evidence type="ECO:0000313" key="3">
    <source>
        <dbReference type="Proteomes" id="UP001629214"/>
    </source>
</evidence>